<evidence type="ECO:0000313" key="1">
    <source>
        <dbReference type="Proteomes" id="UP000694844"/>
    </source>
</evidence>
<evidence type="ECO:0000313" key="5">
    <source>
        <dbReference type="RefSeq" id="XP_022330210.1"/>
    </source>
</evidence>
<protein>
    <submittedName>
        <fullName evidence="2 3">Uncharacterized protein LOC111128713</fullName>
    </submittedName>
</protein>
<proteinExistence type="predicted"/>
<dbReference type="KEGG" id="cvn:111128713"/>
<accession>A0A8B8DPR1</accession>
<name>A0A8B8DPR1_CRAVI</name>
<evidence type="ECO:0000313" key="4">
    <source>
        <dbReference type="RefSeq" id="XP_022330209.1"/>
    </source>
</evidence>
<keyword evidence="1" id="KW-1185">Reference proteome</keyword>
<dbReference type="Proteomes" id="UP000694844">
    <property type="component" value="Chromosome 4"/>
</dbReference>
<reference evidence="2 3" key="1">
    <citation type="submission" date="2025-04" db="UniProtKB">
        <authorList>
            <consortium name="RefSeq"/>
        </authorList>
    </citation>
    <scope>IDENTIFICATION</scope>
    <source>
        <tissue evidence="2 3">Whole sample</tissue>
    </source>
</reference>
<gene>
    <name evidence="2 3 4 5" type="primary">LOC111128713</name>
</gene>
<dbReference type="RefSeq" id="XP_022330210.1">
    <property type="nucleotide sequence ID" value="XM_022474502.1"/>
</dbReference>
<dbReference type="PANTHER" id="PTHR47773:SF1">
    <property type="entry name" value="C2H2-TYPE DOMAIN-CONTAINING PROTEIN"/>
    <property type="match status" value="1"/>
</dbReference>
<evidence type="ECO:0000313" key="3">
    <source>
        <dbReference type="RefSeq" id="XP_022330208.1"/>
    </source>
</evidence>
<dbReference type="RefSeq" id="XP_022330207.1">
    <property type="nucleotide sequence ID" value="XM_022474499.1"/>
</dbReference>
<dbReference type="AlphaFoldDB" id="A0A8B8DPR1"/>
<dbReference type="RefSeq" id="XP_022330208.1">
    <property type="nucleotide sequence ID" value="XM_022474500.1"/>
</dbReference>
<dbReference type="RefSeq" id="XP_022330209.1">
    <property type="nucleotide sequence ID" value="XM_022474501.1"/>
</dbReference>
<dbReference type="GeneID" id="111128713"/>
<organism evidence="1 2">
    <name type="scientific">Crassostrea virginica</name>
    <name type="common">Eastern oyster</name>
    <dbReference type="NCBI Taxonomy" id="6565"/>
    <lineage>
        <taxon>Eukaryota</taxon>
        <taxon>Metazoa</taxon>
        <taxon>Spiralia</taxon>
        <taxon>Lophotrochozoa</taxon>
        <taxon>Mollusca</taxon>
        <taxon>Bivalvia</taxon>
        <taxon>Autobranchia</taxon>
        <taxon>Pteriomorphia</taxon>
        <taxon>Ostreida</taxon>
        <taxon>Ostreoidea</taxon>
        <taxon>Ostreidae</taxon>
        <taxon>Crassostrea</taxon>
    </lineage>
</organism>
<sequence length="336" mass="38191">MSVVTAVEGAGLDAMFRGLQDRFRDVRVDPPEVLYVDRDCCDPNYVGNKFEDWGATQVRLDVWHYMRRISSCCTTESHPLYAQFMRQLSGCIFQWSQEDIDILREATASQDRPVGMTVKGRTVEWATFKELALHCRRTTRPPEEIQRLIEDLLVVYSGQQGRDMLGTPLLDADRAKDMWDSQKRHAVCIQDPPGVTLYTKTGTLKKGTVVLPTFHCARGSTSLESFHLHLNRFIPGTAANDANFQAFLLEGLYRWNQDRASRILAAEAPLCHSYSGLLRHTVNELAQTVLGNPLDPSIHLPRAYTGELIGIEYLYSQTDRALQEIEEEEEEEELVP</sequence>
<dbReference type="OrthoDB" id="6153124at2759"/>
<evidence type="ECO:0000313" key="2">
    <source>
        <dbReference type="RefSeq" id="XP_022330207.1"/>
    </source>
</evidence>
<dbReference type="PANTHER" id="PTHR47773">
    <property type="entry name" value="SI:DKEY-9I5.2-RELATED"/>
    <property type="match status" value="1"/>
</dbReference>